<sequence length="280" mass="31438">MNKIAIVVDSTADIPKELVKKYNIRVIPLTVSYKDRNYYDGVDLKIDDLLKMLDEGEELPKTSQVNPARFCDEYKRLLDEGYKIISIHISSNLSGTYQSALIAKDMLETEDVYVVDSRTVSFGTGMLALKAAKMVEEGKDIEEIYNTLNELAPKSRVAFALDKLEYLKKGGRLSGAQAAIGTLLNIKPIIYITEGRLEILDKTRGMKKALTRMIKYVQEEGFEKDELFAVGTVRDFENLAEFEGMVRSELGVDEYLLAEVGTVVATYSGPGVIGIWFYKK</sequence>
<keyword evidence="1" id="KW-0446">Lipid-binding</keyword>
<dbReference type="PROSITE" id="PS51482">
    <property type="entry name" value="DEGV"/>
    <property type="match status" value="1"/>
</dbReference>
<name>A0A1M4V3S7_9CLOT</name>
<organism evidence="2 3">
    <name type="scientific">Caloramator proteoclasticus DSM 10124</name>
    <dbReference type="NCBI Taxonomy" id="1121262"/>
    <lineage>
        <taxon>Bacteria</taxon>
        <taxon>Bacillati</taxon>
        <taxon>Bacillota</taxon>
        <taxon>Clostridia</taxon>
        <taxon>Eubacteriales</taxon>
        <taxon>Clostridiaceae</taxon>
        <taxon>Caloramator</taxon>
    </lineage>
</organism>
<dbReference type="RefSeq" id="WP_073248010.1">
    <property type="nucleotide sequence ID" value="NZ_FQVG01000010.1"/>
</dbReference>
<dbReference type="SUPFAM" id="SSF82549">
    <property type="entry name" value="DAK1/DegV-like"/>
    <property type="match status" value="1"/>
</dbReference>
<keyword evidence="3" id="KW-1185">Reference proteome</keyword>
<dbReference type="AlphaFoldDB" id="A0A1M4V3S7"/>
<dbReference type="NCBIfam" id="TIGR00762">
    <property type="entry name" value="DegV"/>
    <property type="match status" value="1"/>
</dbReference>
<evidence type="ECO:0000313" key="2">
    <source>
        <dbReference type="EMBL" id="SHE63641.1"/>
    </source>
</evidence>
<dbReference type="Proteomes" id="UP000184423">
    <property type="component" value="Unassembled WGS sequence"/>
</dbReference>
<evidence type="ECO:0000313" key="3">
    <source>
        <dbReference type="Proteomes" id="UP000184423"/>
    </source>
</evidence>
<gene>
    <name evidence="2" type="ORF">SAMN02746091_00796</name>
</gene>
<dbReference type="EMBL" id="FQVG01000010">
    <property type="protein sequence ID" value="SHE63641.1"/>
    <property type="molecule type" value="Genomic_DNA"/>
</dbReference>
<reference evidence="3" key="1">
    <citation type="submission" date="2016-11" db="EMBL/GenBank/DDBJ databases">
        <authorList>
            <person name="Varghese N."/>
            <person name="Submissions S."/>
        </authorList>
    </citation>
    <scope>NUCLEOTIDE SEQUENCE [LARGE SCALE GENOMIC DNA]</scope>
    <source>
        <strain evidence="3">DSM 10124</strain>
    </source>
</reference>
<dbReference type="PANTHER" id="PTHR33434">
    <property type="entry name" value="DEGV DOMAIN-CONTAINING PROTEIN DR_1986-RELATED"/>
    <property type="match status" value="1"/>
</dbReference>
<dbReference type="GO" id="GO:0008289">
    <property type="term" value="F:lipid binding"/>
    <property type="evidence" value="ECO:0007669"/>
    <property type="project" value="UniProtKB-KW"/>
</dbReference>
<dbReference type="Pfam" id="PF02645">
    <property type="entry name" value="DegV"/>
    <property type="match status" value="1"/>
</dbReference>
<dbReference type="InterPro" id="IPR050270">
    <property type="entry name" value="DegV_domain_contain"/>
</dbReference>
<dbReference type="PANTHER" id="PTHR33434:SF2">
    <property type="entry name" value="FATTY ACID-BINDING PROTEIN TM_1468"/>
    <property type="match status" value="1"/>
</dbReference>
<protein>
    <submittedName>
        <fullName evidence="2">EDD domain protein, DegV family</fullName>
    </submittedName>
</protein>
<dbReference type="Gene3D" id="3.40.50.10170">
    <property type="match status" value="1"/>
</dbReference>
<dbReference type="InterPro" id="IPR043168">
    <property type="entry name" value="DegV_C"/>
</dbReference>
<dbReference type="Gene3D" id="3.30.1180.10">
    <property type="match status" value="1"/>
</dbReference>
<dbReference type="InterPro" id="IPR003797">
    <property type="entry name" value="DegV"/>
</dbReference>
<accession>A0A1M4V3S7</accession>
<proteinExistence type="predicted"/>
<evidence type="ECO:0000256" key="1">
    <source>
        <dbReference type="ARBA" id="ARBA00023121"/>
    </source>
</evidence>